<dbReference type="PRINTS" id="PR00604">
    <property type="entry name" value="CYTCHRMECIAB"/>
</dbReference>
<evidence type="ECO:0000256" key="3">
    <source>
        <dbReference type="ARBA" id="ARBA00022723"/>
    </source>
</evidence>
<keyword evidence="2 6" id="KW-0349">Heme</keyword>
<keyword evidence="5 6" id="KW-0408">Iron</keyword>
<dbReference type="Gene3D" id="1.10.760.10">
    <property type="entry name" value="Cytochrome c-like domain"/>
    <property type="match status" value="1"/>
</dbReference>
<comment type="caution">
    <text evidence="8">The sequence shown here is derived from an EMBL/GenBank/DDBJ whole genome shotgun (WGS) entry which is preliminary data.</text>
</comment>
<gene>
    <name evidence="8" type="ORF">V1286_004483</name>
</gene>
<evidence type="ECO:0000313" key="8">
    <source>
        <dbReference type="EMBL" id="MEH2556954.1"/>
    </source>
</evidence>
<dbReference type="EMBL" id="JAZHRV010000001">
    <property type="protein sequence ID" value="MEH2556954.1"/>
    <property type="molecule type" value="Genomic_DNA"/>
</dbReference>
<evidence type="ECO:0000313" key="9">
    <source>
        <dbReference type="Proteomes" id="UP001364224"/>
    </source>
</evidence>
<feature type="domain" description="Cytochrome c" evidence="7">
    <location>
        <begin position="54"/>
        <end position="155"/>
    </location>
</feature>
<evidence type="ECO:0000259" key="7">
    <source>
        <dbReference type="PROSITE" id="PS51007"/>
    </source>
</evidence>
<dbReference type="Pfam" id="PF13442">
    <property type="entry name" value="Cytochrome_CBB3"/>
    <property type="match status" value="1"/>
</dbReference>
<keyword evidence="9" id="KW-1185">Reference proteome</keyword>
<evidence type="ECO:0000256" key="5">
    <source>
        <dbReference type="ARBA" id="ARBA00023004"/>
    </source>
</evidence>
<dbReference type="SUPFAM" id="SSF46626">
    <property type="entry name" value="Cytochrome c"/>
    <property type="match status" value="1"/>
</dbReference>
<sequence>MRKWHFVTLLALPSSSRPDTPTRHRNRMLLIGALSGMACMLASPSALPQASQGAEDASGQQAFNNACRTCHIVREGDNRLGPNLHKIIGRKAGSLPDYGFSSAMKEAGFVWDEDKLDRFIANPDEVVPGNSMKPYGGLSSSDDRKKIIAFLAQPR</sequence>
<keyword evidence="1" id="KW-0813">Transport</keyword>
<evidence type="ECO:0000256" key="4">
    <source>
        <dbReference type="ARBA" id="ARBA00022982"/>
    </source>
</evidence>
<keyword evidence="3 6" id="KW-0479">Metal-binding</keyword>
<proteinExistence type="predicted"/>
<reference evidence="8 9" key="1">
    <citation type="submission" date="2024-02" db="EMBL/GenBank/DDBJ databases">
        <title>Adaptive strategies in a cosmopolitan and abundant soil bacterium.</title>
        <authorList>
            <person name="Carini P."/>
        </authorList>
    </citation>
    <scope>NUCLEOTIDE SEQUENCE [LARGE SCALE GENOMIC DNA]</scope>
    <source>
        <strain evidence="8 9">AZCC 1608</strain>
    </source>
</reference>
<keyword evidence="4" id="KW-0249">Electron transport</keyword>
<dbReference type="PANTHER" id="PTHR11961">
    <property type="entry name" value="CYTOCHROME C"/>
    <property type="match status" value="1"/>
</dbReference>
<name>A0ABU8BEI3_9BRAD</name>
<protein>
    <submittedName>
        <fullName evidence="8">Cytochrome c</fullName>
    </submittedName>
</protein>
<evidence type="ECO:0000256" key="6">
    <source>
        <dbReference type="PROSITE-ProRule" id="PRU00433"/>
    </source>
</evidence>
<dbReference type="Proteomes" id="UP001364224">
    <property type="component" value="Unassembled WGS sequence"/>
</dbReference>
<dbReference type="InterPro" id="IPR036909">
    <property type="entry name" value="Cyt_c-like_dom_sf"/>
</dbReference>
<accession>A0ABU8BEI3</accession>
<organism evidence="8 9">
    <name type="scientific">Bradyrhizobium algeriense</name>
    <dbReference type="NCBI Taxonomy" id="634784"/>
    <lineage>
        <taxon>Bacteria</taxon>
        <taxon>Pseudomonadati</taxon>
        <taxon>Pseudomonadota</taxon>
        <taxon>Alphaproteobacteria</taxon>
        <taxon>Hyphomicrobiales</taxon>
        <taxon>Nitrobacteraceae</taxon>
        <taxon>Bradyrhizobium</taxon>
    </lineage>
</organism>
<dbReference type="PROSITE" id="PS51007">
    <property type="entry name" value="CYTC"/>
    <property type="match status" value="1"/>
</dbReference>
<dbReference type="InterPro" id="IPR009056">
    <property type="entry name" value="Cyt_c-like_dom"/>
</dbReference>
<dbReference type="InterPro" id="IPR002327">
    <property type="entry name" value="Cyt_c_1A/1B"/>
</dbReference>
<evidence type="ECO:0000256" key="1">
    <source>
        <dbReference type="ARBA" id="ARBA00022448"/>
    </source>
</evidence>
<evidence type="ECO:0000256" key="2">
    <source>
        <dbReference type="ARBA" id="ARBA00022617"/>
    </source>
</evidence>